<dbReference type="Proteomes" id="UP001057402">
    <property type="component" value="Chromosome 2"/>
</dbReference>
<gene>
    <name evidence="1" type="ORF">MLD38_003294</name>
</gene>
<keyword evidence="2" id="KW-1185">Reference proteome</keyword>
<comment type="caution">
    <text evidence="1">The sequence shown here is derived from an EMBL/GenBank/DDBJ whole genome shotgun (WGS) entry which is preliminary data.</text>
</comment>
<name>A0ACB9S1T2_9MYRT</name>
<proteinExistence type="predicted"/>
<evidence type="ECO:0000313" key="2">
    <source>
        <dbReference type="Proteomes" id="UP001057402"/>
    </source>
</evidence>
<organism evidence="1 2">
    <name type="scientific">Melastoma candidum</name>
    <dbReference type="NCBI Taxonomy" id="119954"/>
    <lineage>
        <taxon>Eukaryota</taxon>
        <taxon>Viridiplantae</taxon>
        <taxon>Streptophyta</taxon>
        <taxon>Embryophyta</taxon>
        <taxon>Tracheophyta</taxon>
        <taxon>Spermatophyta</taxon>
        <taxon>Magnoliopsida</taxon>
        <taxon>eudicotyledons</taxon>
        <taxon>Gunneridae</taxon>
        <taxon>Pentapetalae</taxon>
        <taxon>rosids</taxon>
        <taxon>malvids</taxon>
        <taxon>Myrtales</taxon>
        <taxon>Melastomataceae</taxon>
        <taxon>Melastomatoideae</taxon>
        <taxon>Melastomateae</taxon>
        <taxon>Melastoma</taxon>
    </lineage>
</organism>
<sequence>MALQTLHQQEGRDSCSEDDVEARAVLCLVEVVEQSRDSGRLDSAACNDDCIKVELEKAGEDYSHCIVLDIVPESCSQAAGCRGEHHGSNVDNLPTNMLKVFQRQTSLKTEKPAAEKVTDSSNNKWRKYKRAASFDSRKVVILFSVLSIIGSLVLIYLTLRVKLYGDSHGHTS</sequence>
<reference evidence="2" key="1">
    <citation type="journal article" date="2023" name="Front. Plant Sci.">
        <title>Chromosomal-level genome assembly of Melastoma candidum provides insights into trichome evolution.</title>
        <authorList>
            <person name="Zhong Y."/>
            <person name="Wu W."/>
            <person name="Sun C."/>
            <person name="Zou P."/>
            <person name="Liu Y."/>
            <person name="Dai S."/>
            <person name="Zhou R."/>
        </authorList>
    </citation>
    <scope>NUCLEOTIDE SEQUENCE [LARGE SCALE GENOMIC DNA]</scope>
</reference>
<accession>A0ACB9S1T2</accession>
<protein>
    <submittedName>
        <fullName evidence="1">Uncharacterized protein</fullName>
    </submittedName>
</protein>
<evidence type="ECO:0000313" key="1">
    <source>
        <dbReference type="EMBL" id="KAI4385243.1"/>
    </source>
</evidence>
<dbReference type="EMBL" id="CM042881">
    <property type="protein sequence ID" value="KAI4385243.1"/>
    <property type="molecule type" value="Genomic_DNA"/>
</dbReference>